<accession>A0A6B0UKK5</accession>
<sequence>MYHCSICSNVSTTLSASLKHANLHKHVDNFHVKCPFQNCSKTFSKIGTVYSHLCRDHREVRRAEQKICITVNIQSCDLVCSVDTCIQRCNYYKSLVAHLKSHIGKGIEVGGN</sequence>
<evidence type="ECO:0000259" key="1">
    <source>
        <dbReference type="PROSITE" id="PS00028"/>
    </source>
</evidence>
<dbReference type="EMBL" id="GIFC01008051">
    <property type="protein sequence ID" value="MXU90134.1"/>
    <property type="molecule type" value="Transcribed_RNA"/>
</dbReference>
<feature type="domain" description="C2H2-type" evidence="1">
    <location>
        <begin position="34"/>
        <end position="57"/>
    </location>
</feature>
<reference evidence="2" key="1">
    <citation type="submission" date="2019-12" db="EMBL/GenBank/DDBJ databases">
        <title>An insight into the sialome of adult female Ixodes ricinus ticks feeding for 6 days.</title>
        <authorList>
            <person name="Perner J."/>
            <person name="Ribeiro J.M.C."/>
        </authorList>
    </citation>
    <scope>NUCLEOTIDE SEQUENCE</scope>
    <source>
        <strain evidence="2">Semi-engorged</strain>
        <tissue evidence="2">Salivary glands</tissue>
    </source>
</reference>
<feature type="domain" description="C2H2-type" evidence="1">
    <location>
        <begin position="80"/>
        <end position="102"/>
    </location>
</feature>
<proteinExistence type="predicted"/>
<dbReference type="AlphaFoldDB" id="A0A6B0UKK5"/>
<evidence type="ECO:0000313" key="2">
    <source>
        <dbReference type="EMBL" id="MXU90134.1"/>
    </source>
</evidence>
<organism evidence="2">
    <name type="scientific">Ixodes ricinus</name>
    <name type="common">Common tick</name>
    <name type="synonym">Acarus ricinus</name>
    <dbReference type="NCBI Taxonomy" id="34613"/>
    <lineage>
        <taxon>Eukaryota</taxon>
        <taxon>Metazoa</taxon>
        <taxon>Ecdysozoa</taxon>
        <taxon>Arthropoda</taxon>
        <taxon>Chelicerata</taxon>
        <taxon>Arachnida</taxon>
        <taxon>Acari</taxon>
        <taxon>Parasitiformes</taxon>
        <taxon>Ixodida</taxon>
        <taxon>Ixodoidea</taxon>
        <taxon>Ixodidae</taxon>
        <taxon>Ixodinae</taxon>
        <taxon>Ixodes</taxon>
    </lineage>
</organism>
<name>A0A6B0UKK5_IXORI</name>
<dbReference type="PROSITE" id="PS00028">
    <property type="entry name" value="ZINC_FINGER_C2H2_1"/>
    <property type="match status" value="2"/>
</dbReference>
<protein>
    <recommendedName>
        <fullName evidence="1">C2H2-type domain-containing protein</fullName>
    </recommendedName>
</protein>
<dbReference type="SMART" id="SM00355">
    <property type="entry name" value="ZnF_C2H2"/>
    <property type="match status" value="3"/>
</dbReference>
<dbReference type="InterPro" id="IPR013087">
    <property type="entry name" value="Znf_C2H2_type"/>
</dbReference>